<keyword evidence="1" id="KW-0812">Transmembrane</keyword>
<proteinExistence type="predicted"/>
<feature type="domain" description="Peptidase S33 tripeptidyl aminopeptidase-like C-terminal" evidence="2">
    <location>
        <begin position="55"/>
        <end position="123"/>
    </location>
</feature>
<keyword evidence="1" id="KW-1133">Transmembrane helix</keyword>
<organism evidence="3 4">
    <name type="scientific">Flavilitoribacter nigricans (strain ATCC 23147 / DSM 23189 / NBRC 102662 / NCIMB 1420 / SS-2)</name>
    <name type="common">Lewinella nigricans</name>
    <dbReference type="NCBI Taxonomy" id="1122177"/>
    <lineage>
        <taxon>Bacteria</taxon>
        <taxon>Pseudomonadati</taxon>
        <taxon>Bacteroidota</taxon>
        <taxon>Saprospiria</taxon>
        <taxon>Saprospirales</taxon>
        <taxon>Lewinellaceae</taxon>
        <taxon>Flavilitoribacter</taxon>
    </lineage>
</organism>
<keyword evidence="1" id="KW-0472">Membrane</keyword>
<name>A0A2D0MYS5_FLAN2</name>
<protein>
    <recommendedName>
        <fullName evidence="2">Peptidase S33 tripeptidyl aminopeptidase-like C-terminal domain-containing protein</fullName>
    </recommendedName>
</protein>
<evidence type="ECO:0000259" key="2">
    <source>
        <dbReference type="Pfam" id="PF08386"/>
    </source>
</evidence>
<evidence type="ECO:0000313" key="4">
    <source>
        <dbReference type="Proteomes" id="UP000223913"/>
    </source>
</evidence>
<accession>A0A2D0MYS5</accession>
<feature type="transmembrane region" description="Helical" evidence="1">
    <location>
        <begin position="241"/>
        <end position="261"/>
    </location>
</feature>
<feature type="transmembrane region" description="Helical" evidence="1">
    <location>
        <begin position="204"/>
        <end position="221"/>
    </location>
</feature>
<feature type="transmembrane region" description="Helical" evidence="1">
    <location>
        <begin position="273"/>
        <end position="293"/>
    </location>
</feature>
<dbReference type="AlphaFoldDB" id="A0A2D0MYS5"/>
<reference evidence="3 4" key="1">
    <citation type="submission" date="2017-10" db="EMBL/GenBank/DDBJ databases">
        <title>The draft genome sequence of Lewinella nigricans NBRC 102662.</title>
        <authorList>
            <person name="Wang K."/>
        </authorList>
    </citation>
    <scope>NUCLEOTIDE SEQUENCE [LARGE SCALE GENOMIC DNA]</scope>
    <source>
        <strain evidence="3 4">NBRC 102662</strain>
    </source>
</reference>
<keyword evidence="4" id="KW-1185">Reference proteome</keyword>
<evidence type="ECO:0000313" key="3">
    <source>
        <dbReference type="EMBL" id="PHN01276.1"/>
    </source>
</evidence>
<evidence type="ECO:0000256" key="1">
    <source>
        <dbReference type="SAM" id="Phobius"/>
    </source>
</evidence>
<feature type="transmembrane region" description="Helical" evidence="1">
    <location>
        <begin position="166"/>
        <end position="184"/>
    </location>
</feature>
<sequence>MFLYFTDDRFDTFYLSSRQPQPAISEKDPLKYALNYFDGEYEILASMDFLEFDSLESQPVHSTVNTLILAGALDPATPSMYGASVHERLGNSQFFHFPGIGHGVSRAGERIPELLLQFLQSPEGALETSCRDQIAARAIPFIGNLYENVKVGILIRQAAIENRVRVLLPIGLLVLCWIASLFQWWRRRKATPISLKRYQLSQRVASTLGVVLIAGTGWLIYQTSSLSQLLVLLGLVGGAQYFYYLSYLFLLILILSLFYLIKSWKYQQSMLTKAFSIIFISSLGAFGSILLVFDLFPN</sequence>
<dbReference type="Proteomes" id="UP000223913">
    <property type="component" value="Unassembled WGS sequence"/>
</dbReference>
<dbReference type="InterPro" id="IPR013595">
    <property type="entry name" value="Pept_S33_TAP-like_C"/>
</dbReference>
<dbReference type="Pfam" id="PF08386">
    <property type="entry name" value="Abhydrolase_4"/>
    <property type="match status" value="1"/>
</dbReference>
<dbReference type="Gene3D" id="3.40.50.1820">
    <property type="entry name" value="alpha/beta hydrolase"/>
    <property type="match status" value="1"/>
</dbReference>
<dbReference type="InterPro" id="IPR029058">
    <property type="entry name" value="AB_hydrolase_fold"/>
</dbReference>
<dbReference type="OrthoDB" id="9796770at2"/>
<gene>
    <name evidence="3" type="ORF">CRP01_38000</name>
</gene>
<dbReference type="EMBL" id="PDUD01000058">
    <property type="protein sequence ID" value="PHN01276.1"/>
    <property type="molecule type" value="Genomic_DNA"/>
</dbReference>
<comment type="caution">
    <text evidence="3">The sequence shown here is derived from an EMBL/GenBank/DDBJ whole genome shotgun (WGS) entry which is preliminary data.</text>
</comment>
<dbReference type="SUPFAM" id="SSF53474">
    <property type="entry name" value="alpha/beta-Hydrolases"/>
    <property type="match status" value="1"/>
</dbReference>